<organism evidence="5 6">
    <name type="scientific">Crucibulum laeve</name>
    <dbReference type="NCBI Taxonomy" id="68775"/>
    <lineage>
        <taxon>Eukaryota</taxon>
        <taxon>Fungi</taxon>
        <taxon>Dikarya</taxon>
        <taxon>Basidiomycota</taxon>
        <taxon>Agaricomycotina</taxon>
        <taxon>Agaricomycetes</taxon>
        <taxon>Agaricomycetidae</taxon>
        <taxon>Agaricales</taxon>
        <taxon>Agaricineae</taxon>
        <taxon>Nidulariaceae</taxon>
        <taxon>Crucibulum</taxon>
    </lineage>
</organism>
<proteinExistence type="predicted"/>
<dbReference type="InterPro" id="IPR018466">
    <property type="entry name" value="Kre9/Knh1-like_N"/>
</dbReference>
<protein>
    <recommendedName>
        <fullName evidence="4">Yeast cell wall synthesis Kre9/Knh1-like N-terminal domain-containing protein</fullName>
    </recommendedName>
</protein>
<accession>A0A5C3LP01</accession>
<feature type="compositionally biased region" description="Polar residues" evidence="2">
    <location>
        <begin position="123"/>
        <end position="139"/>
    </location>
</feature>
<name>A0A5C3LP01_9AGAR</name>
<evidence type="ECO:0000256" key="2">
    <source>
        <dbReference type="SAM" id="MobiDB-lite"/>
    </source>
</evidence>
<feature type="region of interest" description="Disordered" evidence="2">
    <location>
        <begin position="201"/>
        <end position="232"/>
    </location>
</feature>
<reference evidence="5 6" key="1">
    <citation type="journal article" date="2019" name="Nat. Ecol. Evol.">
        <title>Megaphylogeny resolves global patterns of mushroom evolution.</title>
        <authorList>
            <person name="Varga T."/>
            <person name="Krizsan K."/>
            <person name="Foldi C."/>
            <person name="Dima B."/>
            <person name="Sanchez-Garcia M."/>
            <person name="Sanchez-Ramirez S."/>
            <person name="Szollosi G.J."/>
            <person name="Szarkandi J.G."/>
            <person name="Papp V."/>
            <person name="Albert L."/>
            <person name="Andreopoulos W."/>
            <person name="Angelini C."/>
            <person name="Antonin V."/>
            <person name="Barry K.W."/>
            <person name="Bougher N.L."/>
            <person name="Buchanan P."/>
            <person name="Buyck B."/>
            <person name="Bense V."/>
            <person name="Catcheside P."/>
            <person name="Chovatia M."/>
            <person name="Cooper J."/>
            <person name="Damon W."/>
            <person name="Desjardin D."/>
            <person name="Finy P."/>
            <person name="Geml J."/>
            <person name="Haridas S."/>
            <person name="Hughes K."/>
            <person name="Justo A."/>
            <person name="Karasinski D."/>
            <person name="Kautmanova I."/>
            <person name="Kiss B."/>
            <person name="Kocsube S."/>
            <person name="Kotiranta H."/>
            <person name="LaButti K.M."/>
            <person name="Lechner B.E."/>
            <person name="Liimatainen K."/>
            <person name="Lipzen A."/>
            <person name="Lukacs Z."/>
            <person name="Mihaltcheva S."/>
            <person name="Morgado L.N."/>
            <person name="Niskanen T."/>
            <person name="Noordeloos M.E."/>
            <person name="Ohm R.A."/>
            <person name="Ortiz-Santana B."/>
            <person name="Ovrebo C."/>
            <person name="Racz N."/>
            <person name="Riley R."/>
            <person name="Savchenko A."/>
            <person name="Shiryaev A."/>
            <person name="Soop K."/>
            <person name="Spirin V."/>
            <person name="Szebenyi C."/>
            <person name="Tomsovsky M."/>
            <person name="Tulloss R.E."/>
            <person name="Uehling J."/>
            <person name="Grigoriev I.V."/>
            <person name="Vagvolgyi C."/>
            <person name="Papp T."/>
            <person name="Martin F.M."/>
            <person name="Miettinen O."/>
            <person name="Hibbett D.S."/>
            <person name="Nagy L.G."/>
        </authorList>
    </citation>
    <scope>NUCLEOTIDE SEQUENCE [LARGE SCALE GENOMIC DNA]</scope>
    <source>
        <strain evidence="5 6">CBS 166.37</strain>
    </source>
</reference>
<feature type="domain" description="Yeast cell wall synthesis Kre9/Knh1-like N-terminal" evidence="4">
    <location>
        <begin position="28"/>
        <end position="121"/>
    </location>
</feature>
<dbReference type="Proteomes" id="UP000308652">
    <property type="component" value="Unassembled WGS sequence"/>
</dbReference>
<evidence type="ECO:0000256" key="3">
    <source>
        <dbReference type="SAM" id="SignalP"/>
    </source>
</evidence>
<gene>
    <name evidence="5" type="ORF">BDQ12DRAFT_636813</name>
</gene>
<keyword evidence="1 3" id="KW-0732">Signal</keyword>
<evidence type="ECO:0000259" key="4">
    <source>
        <dbReference type="Pfam" id="PF10342"/>
    </source>
</evidence>
<dbReference type="OrthoDB" id="2432613at2759"/>
<dbReference type="InterPro" id="IPR052982">
    <property type="entry name" value="SRP1/TIP1-like"/>
</dbReference>
<evidence type="ECO:0000313" key="6">
    <source>
        <dbReference type="Proteomes" id="UP000308652"/>
    </source>
</evidence>
<keyword evidence="6" id="KW-1185">Reference proteome</keyword>
<dbReference type="STRING" id="68775.A0A5C3LP01"/>
<feature type="chain" id="PRO_5022987998" description="Yeast cell wall synthesis Kre9/Knh1-like N-terminal domain-containing protein" evidence="3">
    <location>
        <begin position="22"/>
        <end position="255"/>
    </location>
</feature>
<dbReference type="EMBL" id="ML213637">
    <property type="protein sequence ID" value="TFK34023.1"/>
    <property type="molecule type" value="Genomic_DNA"/>
</dbReference>
<dbReference type="PANTHER" id="PTHR40633:SF1">
    <property type="entry name" value="GPI ANCHORED SERINE-THREONINE RICH PROTEIN (AFU_ORTHOLOGUE AFUA_1G03630)"/>
    <property type="match status" value="1"/>
</dbReference>
<evidence type="ECO:0000256" key="1">
    <source>
        <dbReference type="ARBA" id="ARBA00022729"/>
    </source>
</evidence>
<feature type="region of interest" description="Disordered" evidence="2">
    <location>
        <begin position="123"/>
        <end position="145"/>
    </location>
</feature>
<dbReference type="AlphaFoldDB" id="A0A5C3LP01"/>
<dbReference type="Pfam" id="PF10342">
    <property type="entry name" value="Kre9_KNH"/>
    <property type="match status" value="1"/>
</dbReference>
<evidence type="ECO:0000313" key="5">
    <source>
        <dbReference type="EMBL" id="TFK34023.1"/>
    </source>
</evidence>
<sequence length="255" mass="25491">MFASYAITALLALASAAAVRADVTPSEPGPGDSFNAGTTCKVTWDGDKDSTTMWKNMSIELMTGANSPMTHITTVATNQDGTVAGSFTYTCPEVTPYSAIYFYQFSSLLASNKTWTTRFTIASPSGESTPPTNALQPGSNDPIPWGTGALVDPSLAIAAPDFANVASASQSAAASVGATSASVTPSGSVSSAAASSTPSRIVTSSGSVRTSATSSGTASASSAASSSNAARGSFGVDSRVWGVAAGIGALFGFFL</sequence>
<feature type="signal peptide" evidence="3">
    <location>
        <begin position="1"/>
        <end position="21"/>
    </location>
</feature>
<dbReference type="PANTHER" id="PTHR40633">
    <property type="entry name" value="MATRIX PROTEIN, PUTATIVE (AFU_ORTHOLOGUE AFUA_8G05410)-RELATED"/>
    <property type="match status" value="1"/>
</dbReference>